<dbReference type="Proteomes" id="UP000030748">
    <property type="component" value="Unassembled WGS sequence"/>
</dbReference>
<dbReference type="GO" id="GO:0000428">
    <property type="term" value="C:DNA-directed RNA polymerase complex"/>
    <property type="evidence" value="ECO:0007669"/>
    <property type="project" value="UniProtKB-KW"/>
</dbReference>
<dbReference type="GO" id="GO:0005634">
    <property type="term" value="C:nucleus"/>
    <property type="evidence" value="ECO:0007669"/>
    <property type="project" value="UniProtKB-SubCell"/>
</dbReference>
<dbReference type="AlphaFoldDB" id="A0A022QWH2"/>
<gene>
    <name evidence="5" type="ORF">MIMGU_mgv1a014778mg</name>
</gene>
<dbReference type="InterPro" id="IPR045113">
    <property type="entry name" value="Rpb7-like"/>
</dbReference>
<keyword evidence="4" id="KW-0539">Nucleus</keyword>
<dbReference type="STRING" id="4155.A0A022QWH2"/>
<dbReference type="GO" id="GO:0003727">
    <property type="term" value="F:single-stranded RNA binding"/>
    <property type="evidence" value="ECO:0000318"/>
    <property type="project" value="GO_Central"/>
</dbReference>
<dbReference type="InterPro" id="IPR012340">
    <property type="entry name" value="NA-bd_OB-fold"/>
</dbReference>
<comment type="subcellular location">
    <subcellularLocation>
        <location evidence="1 4">Nucleus</location>
    </subcellularLocation>
</comment>
<evidence type="ECO:0000313" key="6">
    <source>
        <dbReference type="Proteomes" id="UP000030748"/>
    </source>
</evidence>
<reference evidence="5 6" key="1">
    <citation type="journal article" date="2013" name="Proc. Natl. Acad. Sci. U.S.A.">
        <title>Fine-scale variation in meiotic recombination in Mimulus inferred from population shotgun sequencing.</title>
        <authorList>
            <person name="Hellsten U."/>
            <person name="Wright K.M."/>
            <person name="Jenkins J."/>
            <person name="Shu S."/>
            <person name="Yuan Y."/>
            <person name="Wessler S.R."/>
            <person name="Schmutz J."/>
            <person name="Willis J.H."/>
            <person name="Rokhsar D.S."/>
        </authorList>
    </citation>
    <scope>NUCLEOTIDE SEQUENCE [LARGE SCALE GENOMIC DNA]</scope>
    <source>
        <strain evidence="6">cv. DUN x IM62</strain>
    </source>
</reference>
<dbReference type="Gene3D" id="3.30.1490.120">
    <property type="entry name" value="RNA polymerase Rpb7-like, N-terminal domain"/>
    <property type="match status" value="1"/>
</dbReference>
<accession>A0A022QWH2</accession>
<dbReference type="Gene3D" id="2.40.50.140">
    <property type="entry name" value="Nucleic acid-binding proteins"/>
    <property type="match status" value="1"/>
</dbReference>
<dbReference type="OMA" id="MSDYQYQ"/>
<evidence type="ECO:0000313" key="5">
    <source>
        <dbReference type="EMBL" id="EYU33002.1"/>
    </source>
</evidence>
<comment type="function">
    <text evidence="4">DNA-dependent RNA polymerase which catalyzes the transcription of DNA into RNA using the four ribonucleoside triphosphates as substrates.</text>
</comment>
<dbReference type="PANTHER" id="PTHR12709:SF3">
    <property type="entry name" value="DNA-DIRECTED RNA POLYMERASE V SUBUNIT 7"/>
    <property type="match status" value="1"/>
</dbReference>
<dbReference type="KEGG" id="egt:105962919"/>
<dbReference type="GO" id="GO:0006352">
    <property type="term" value="P:DNA-templated transcription initiation"/>
    <property type="evidence" value="ECO:0007669"/>
    <property type="project" value="UniProtKB-UniRule"/>
</dbReference>
<dbReference type="InterPro" id="IPR036898">
    <property type="entry name" value="RNA_pol_Rpb7-like_N_sf"/>
</dbReference>
<evidence type="ECO:0000256" key="4">
    <source>
        <dbReference type="RuleBase" id="RU369086"/>
    </source>
</evidence>
<dbReference type="SUPFAM" id="SSF50249">
    <property type="entry name" value="Nucleic acid-binding proteins"/>
    <property type="match status" value="1"/>
</dbReference>
<evidence type="ECO:0000256" key="3">
    <source>
        <dbReference type="ARBA" id="ARBA00023163"/>
    </source>
</evidence>
<evidence type="ECO:0000256" key="1">
    <source>
        <dbReference type="ARBA" id="ARBA00004123"/>
    </source>
</evidence>
<dbReference type="PANTHER" id="PTHR12709">
    <property type="entry name" value="DNA-DIRECTED RNA POLYMERASE II, III"/>
    <property type="match status" value="1"/>
</dbReference>
<name>A0A022QWH2_ERYGU</name>
<sequence length="178" mass="19960">MFLQSQLSWNVVVPAENIDAEGLMLQKAILIRLLEDFSSRKALKEIGYLTAVTTLDHVGEATVRQHTGDLLFPVEFSCITFKMFPGEVLEGVAHSVMKQGVFLRCGAAEKVYVSPSKMAGYKFVPGENPVYKNDEKSLRIEKGTKVQFLVLDEKYDEIERDFRAVVSLEGEFLGPILI</sequence>
<dbReference type="SUPFAM" id="SSF88798">
    <property type="entry name" value="N-terminal, heterodimerisation domain of RBP7 (RpoE)"/>
    <property type="match status" value="1"/>
</dbReference>
<proteinExistence type="predicted"/>
<keyword evidence="6" id="KW-1185">Reference proteome</keyword>
<dbReference type="EMBL" id="KI630810">
    <property type="protein sequence ID" value="EYU33002.1"/>
    <property type="molecule type" value="Genomic_DNA"/>
</dbReference>
<protein>
    <recommendedName>
        <fullName evidence="4">DNA-directed RNA polymerase subunit</fullName>
    </recommendedName>
</protein>
<evidence type="ECO:0000256" key="2">
    <source>
        <dbReference type="ARBA" id="ARBA00022478"/>
    </source>
</evidence>
<keyword evidence="2 4" id="KW-0240">DNA-directed RNA polymerase</keyword>
<dbReference type="PhylomeDB" id="A0A022QWH2"/>
<dbReference type="GO" id="GO:0003697">
    <property type="term" value="F:single-stranded DNA binding"/>
    <property type="evidence" value="ECO:0000318"/>
    <property type="project" value="GO_Central"/>
</dbReference>
<organism evidence="5 6">
    <name type="scientific">Erythranthe guttata</name>
    <name type="common">Yellow monkey flower</name>
    <name type="synonym">Mimulus guttatus</name>
    <dbReference type="NCBI Taxonomy" id="4155"/>
    <lineage>
        <taxon>Eukaryota</taxon>
        <taxon>Viridiplantae</taxon>
        <taxon>Streptophyta</taxon>
        <taxon>Embryophyta</taxon>
        <taxon>Tracheophyta</taxon>
        <taxon>Spermatophyta</taxon>
        <taxon>Magnoliopsida</taxon>
        <taxon>eudicotyledons</taxon>
        <taxon>Gunneridae</taxon>
        <taxon>Pentapetalae</taxon>
        <taxon>asterids</taxon>
        <taxon>lamiids</taxon>
        <taxon>Lamiales</taxon>
        <taxon>Phrymaceae</taxon>
        <taxon>Erythranthe</taxon>
    </lineage>
</organism>
<dbReference type="OrthoDB" id="1162399at2759"/>
<dbReference type="eggNOG" id="KOG3298">
    <property type="taxonomic scope" value="Eukaryota"/>
</dbReference>
<keyword evidence="3 4" id="KW-0804">Transcription</keyword>